<keyword evidence="2" id="KW-1185">Reference proteome</keyword>
<name>A0A7L1Z4Z9_9PASS</name>
<feature type="non-terminal residue" evidence="1">
    <location>
        <position position="1"/>
    </location>
</feature>
<accession>A0A7L1Z4Z9</accession>
<sequence length="73" mass="8353">NPFKEIPYLENFWTHINSTNLNWKAPEGLFWICGKKAYTQLPIDWRGSCTLGTIQPGFFLLPLQEGKTLGITP</sequence>
<gene>
    <name evidence="1" type="primary">Erv31_9</name>
    <name evidence="1" type="ORF">SCYSUP_R15321</name>
</gene>
<evidence type="ECO:0000313" key="2">
    <source>
        <dbReference type="Proteomes" id="UP000580825"/>
    </source>
</evidence>
<dbReference type="Proteomes" id="UP000580825">
    <property type="component" value="Unassembled WGS sequence"/>
</dbReference>
<comment type="caution">
    <text evidence="1">The sequence shown here is derived from an EMBL/GenBank/DDBJ whole genome shotgun (WGS) entry which is preliminary data.</text>
</comment>
<dbReference type="EMBL" id="VXBX01014985">
    <property type="protein sequence ID" value="NXP30016.1"/>
    <property type="molecule type" value="Genomic_DNA"/>
</dbReference>
<dbReference type="AlphaFoldDB" id="A0A7L1Z4Z9"/>
<protein>
    <submittedName>
        <fullName evidence="1">ENR1 protein</fullName>
    </submittedName>
</protein>
<organism evidence="1 2">
    <name type="scientific">Scytalopus superciliaris</name>
    <dbReference type="NCBI Taxonomy" id="312124"/>
    <lineage>
        <taxon>Eukaryota</taxon>
        <taxon>Metazoa</taxon>
        <taxon>Chordata</taxon>
        <taxon>Craniata</taxon>
        <taxon>Vertebrata</taxon>
        <taxon>Euteleostomi</taxon>
        <taxon>Archelosauria</taxon>
        <taxon>Archosauria</taxon>
        <taxon>Dinosauria</taxon>
        <taxon>Saurischia</taxon>
        <taxon>Theropoda</taxon>
        <taxon>Coelurosauria</taxon>
        <taxon>Aves</taxon>
        <taxon>Neognathae</taxon>
        <taxon>Neoaves</taxon>
        <taxon>Telluraves</taxon>
        <taxon>Australaves</taxon>
        <taxon>Passeriformes</taxon>
        <taxon>Rhinocryptidae</taxon>
        <taxon>Scytalopus</taxon>
    </lineage>
</organism>
<evidence type="ECO:0000313" key="1">
    <source>
        <dbReference type="EMBL" id="NXP30016.1"/>
    </source>
</evidence>
<dbReference type="PANTHER" id="PTHR10424">
    <property type="entry name" value="VIRAL ENVELOPE PROTEIN"/>
    <property type="match status" value="1"/>
</dbReference>
<reference evidence="1 2" key="1">
    <citation type="submission" date="2019-09" db="EMBL/GenBank/DDBJ databases">
        <title>Bird 10,000 Genomes (B10K) Project - Family phase.</title>
        <authorList>
            <person name="Zhang G."/>
        </authorList>
    </citation>
    <scope>NUCLEOTIDE SEQUENCE [LARGE SCALE GENOMIC DNA]</scope>
    <source>
        <strain evidence="1">B10K-DU-002-46</strain>
        <tissue evidence="1">Muscle</tissue>
    </source>
</reference>
<feature type="non-terminal residue" evidence="1">
    <location>
        <position position="73"/>
    </location>
</feature>
<dbReference type="InterPro" id="IPR018154">
    <property type="entry name" value="TLV/ENV_coat_polyprotein"/>
</dbReference>
<proteinExistence type="predicted"/>
<dbReference type="PANTHER" id="PTHR10424:SF68">
    <property type="entry name" value="ENDOGENOUS RETROVIRUS GROUP 3 MEMBER 1 ENV POLYPROTEIN"/>
    <property type="match status" value="1"/>
</dbReference>